<dbReference type="InterPro" id="IPR002035">
    <property type="entry name" value="VWF_A"/>
</dbReference>
<keyword evidence="4" id="KW-1185">Reference proteome</keyword>
<dbReference type="SUPFAM" id="SSF53300">
    <property type="entry name" value="vWA-like"/>
    <property type="match status" value="1"/>
</dbReference>
<organism evidence="3 4">
    <name type="scientific">Gimesia alba</name>
    <dbReference type="NCBI Taxonomy" id="2527973"/>
    <lineage>
        <taxon>Bacteria</taxon>
        <taxon>Pseudomonadati</taxon>
        <taxon>Planctomycetota</taxon>
        <taxon>Planctomycetia</taxon>
        <taxon>Planctomycetales</taxon>
        <taxon>Planctomycetaceae</taxon>
        <taxon>Gimesia</taxon>
    </lineage>
</organism>
<dbReference type="SMART" id="SM00327">
    <property type="entry name" value="VWA"/>
    <property type="match status" value="1"/>
</dbReference>
<feature type="domain" description="VWFA" evidence="2">
    <location>
        <begin position="84"/>
        <end position="261"/>
    </location>
</feature>
<dbReference type="Proteomes" id="UP000317171">
    <property type="component" value="Chromosome"/>
</dbReference>
<accession>A0A517RDI1</accession>
<keyword evidence="1" id="KW-0812">Transmembrane</keyword>
<feature type="transmembrane region" description="Helical" evidence="1">
    <location>
        <begin position="48"/>
        <end position="70"/>
    </location>
</feature>
<dbReference type="InterPro" id="IPR036465">
    <property type="entry name" value="vWFA_dom_sf"/>
</dbReference>
<reference evidence="3 4" key="1">
    <citation type="submission" date="2019-02" db="EMBL/GenBank/DDBJ databases">
        <title>Deep-cultivation of Planctomycetes and their phenomic and genomic characterization uncovers novel biology.</title>
        <authorList>
            <person name="Wiegand S."/>
            <person name="Jogler M."/>
            <person name="Boedeker C."/>
            <person name="Pinto D."/>
            <person name="Vollmers J."/>
            <person name="Rivas-Marin E."/>
            <person name="Kohn T."/>
            <person name="Peeters S.H."/>
            <person name="Heuer A."/>
            <person name="Rast P."/>
            <person name="Oberbeckmann S."/>
            <person name="Bunk B."/>
            <person name="Jeske O."/>
            <person name="Meyerdierks A."/>
            <person name="Storesund J.E."/>
            <person name="Kallscheuer N."/>
            <person name="Luecker S."/>
            <person name="Lage O.M."/>
            <person name="Pohl T."/>
            <person name="Merkel B.J."/>
            <person name="Hornburger P."/>
            <person name="Mueller R.-W."/>
            <person name="Bruemmer F."/>
            <person name="Labrenz M."/>
            <person name="Spormann A.M."/>
            <person name="Op den Camp H."/>
            <person name="Overmann J."/>
            <person name="Amann R."/>
            <person name="Jetten M.S.M."/>
            <person name="Mascher T."/>
            <person name="Medema M.H."/>
            <person name="Devos D.P."/>
            <person name="Kaster A.-K."/>
            <person name="Ovreas L."/>
            <person name="Rohde M."/>
            <person name="Galperin M.Y."/>
            <person name="Jogler C."/>
        </authorList>
    </citation>
    <scope>NUCLEOTIDE SEQUENCE [LARGE SCALE GENOMIC DNA]</scope>
    <source>
        <strain evidence="3 4">Pan241w</strain>
    </source>
</reference>
<dbReference type="KEGG" id="gaz:Pan241w_20210"/>
<protein>
    <submittedName>
        <fullName evidence="3">von Willebrand factor type A domain protein</fullName>
    </submittedName>
</protein>
<dbReference type="EMBL" id="CP036269">
    <property type="protein sequence ID" value="QDT41941.1"/>
    <property type="molecule type" value="Genomic_DNA"/>
</dbReference>
<dbReference type="Pfam" id="PF13519">
    <property type="entry name" value="VWA_2"/>
    <property type="match status" value="1"/>
</dbReference>
<evidence type="ECO:0000256" key="1">
    <source>
        <dbReference type="SAM" id="Phobius"/>
    </source>
</evidence>
<gene>
    <name evidence="3" type="ORF">Pan241w_20210</name>
</gene>
<evidence type="ECO:0000259" key="2">
    <source>
        <dbReference type="PROSITE" id="PS50234"/>
    </source>
</evidence>
<dbReference type="RefSeq" id="WP_145214328.1">
    <property type="nucleotide sequence ID" value="NZ_CP036269.1"/>
</dbReference>
<evidence type="ECO:0000313" key="3">
    <source>
        <dbReference type="EMBL" id="QDT41941.1"/>
    </source>
</evidence>
<dbReference type="AlphaFoldDB" id="A0A517RDI1"/>
<name>A0A517RDI1_9PLAN</name>
<keyword evidence="1" id="KW-1133">Transmembrane helix</keyword>
<dbReference type="OrthoDB" id="247963at2"/>
<keyword evidence="1" id="KW-0472">Membrane</keyword>
<dbReference type="PROSITE" id="PS50234">
    <property type="entry name" value="VWFA"/>
    <property type="match status" value="1"/>
</dbReference>
<evidence type="ECO:0000313" key="4">
    <source>
        <dbReference type="Proteomes" id="UP000317171"/>
    </source>
</evidence>
<proteinExistence type="predicted"/>
<sequence length="306" mass="33613">MSFTHPWILLFLIFPILLLTWVWRREGGRVVMPFDHGTQSRGRGWGTAVNFAQSIPALLLAVVVLILAGPQQLSAPKSRRVLTNIELCVDVSGSMTSSFGEGTRYDASMAAINKFLDYREGDAFGLTFFGNEVLHWVPLTTDVSAIKCAPPFMDPTSPGHPYWLGGTSIGKALRACREVLISREEGDRMIVLVSDGYSFDLSNGQDLEIAAKLKEDGIVVYAIHIASSEVPGSVVNITGLTGGEVFEPENPTALETVFQHIDKMQETRMERTAAESMDDFYPYSLAGLILLGSSTLSLFGLRYTPW</sequence>
<dbReference type="Gene3D" id="3.40.50.410">
    <property type="entry name" value="von Willebrand factor, type A domain"/>
    <property type="match status" value="1"/>
</dbReference>
<dbReference type="CDD" id="cd00198">
    <property type="entry name" value="vWFA"/>
    <property type="match status" value="1"/>
</dbReference>